<keyword evidence="2" id="KW-1003">Cell membrane</keyword>
<dbReference type="PANTHER" id="PTHR47371">
    <property type="entry name" value="LIPOTEICHOIC ACID SYNTHASE"/>
    <property type="match status" value="1"/>
</dbReference>
<dbReference type="SUPFAM" id="SSF53649">
    <property type="entry name" value="Alkaline phosphatase-like"/>
    <property type="match status" value="1"/>
</dbReference>
<evidence type="ECO:0000256" key="4">
    <source>
        <dbReference type="ARBA" id="ARBA00022989"/>
    </source>
</evidence>
<name>C3XC23_OXAFO</name>
<sequence length="483" mass="55864">MPAFLISILAIILIYTLIRGSMTSRYPLRRNNAQVSVIEMLNKTVPNGSIAFAWALSDFHKNKELEKVPGNELHELLKQANLDSLYGKTPKNDWLAENKPNVIFCLMESMGQNMLTYDHLPETDLLGSLRKHFQKDFVFRRFISEDIHTIQSFSALFFISPIPNLSTSMLSHEKLPDTPFENYKKAGYKTIFVTPGTKTWEKMGDYLKVQGIDEIYDQTDLMDRYKLTDVSEWGVPDEYAFRFANEWLEKKSEQPLFIVILSVTNHPPFAVPDGYKPLPVKPTPALKARGDFGAQGETIVMQTYQYATNALGNFIDRVISSKEGDKTIIAATGDHKMQRMKEFLLREQFNEYAVPFYLHIPETVKDNVRFKYDPRRIGSHKDIMPTLYHFSLSDKEYLAVGGRNIMATVDDQTRAFGYNVELWADEKCVYSMRNLQACFEFDPDDPYMTLETHKKVKSGHEQKMEAYRKLLQWQIRARVKGVY</sequence>
<evidence type="ECO:0000259" key="6">
    <source>
        <dbReference type="Pfam" id="PF00884"/>
    </source>
</evidence>
<dbReference type="Proteomes" id="UP000005089">
    <property type="component" value="Unassembled WGS sequence"/>
</dbReference>
<keyword evidence="4" id="KW-1133">Transmembrane helix</keyword>
<keyword evidence="3" id="KW-0812">Transmembrane</keyword>
<accession>C3XC23</accession>
<keyword evidence="8" id="KW-1185">Reference proteome</keyword>
<dbReference type="PANTHER" id="PTHR47371:SF3">
    <property type="entry name" value="PHOSPHOGLYCEROL TRANSFERASE I"/>
    <property type="match status" value="1"/>
</dbReference>
<dbReference type="GO" id="GO:0016787">
    <property type="term" value="F:hydrolase activity"/>
    <property type="evidence" value="ECO:0007669"/>
    <property type="project" value="UniProtKB-KW"/>
</dbReference>
<dbReference type="Pfam" id="PF00884">
    <property type="entry name" value="Sulfatase"/>
    <property type="match status" value="1"/>
</dbReference>
<evidence type="ECO:0000256" key="3">
    <source>
        <dbReference type="ARBA" id="ARBA00022692"/>
    </source>
</evidence>
<protein>
    <submittedName>
        <fullName evidence="7">Arylsulfatase</fullName>
        <ecNumber evidence="7">3.1.6.-</ecNumber>
    </submittedName>
</protein>
<dbReference type="EC" id="3.1.6.-" evidence="7"/>
<dbReference type="InterPro" id="IPR017850">
    <property type="entry name" value="Alkaline_phosphatase_core_sf"/>
</dbReference>
<dbReference type="RefSeq" id="WP_005882187.1">
    <property type="nucleotide sequence ID" value="NZ_CP019430.1"/>
</dbReference>
<dbReference type="GeneID" id="77134218"/>
<evidence type="ECO:0000313" key="7">
    <source>
        <dbReference type="EMBL" id="EEO30749.1"/>
    </source>
</evidence>
<comment type="subcellular location">
    <subcellularLocation>
        <location evidence="1">Cell membrane</location>
        <topology evidence="1">Multi-pass membrane protein</topology>
    </subcellularLocation>
</comment>
<dbReference type="EMBL" id="GG658170">
    <property type="protein sequence ID" value="EEO30749.1"/>
    <property type="molecule type" value="Genomic_DNA"/>
</dbReference>
<dbReference type="AlphaFoldDB" id="C3XC23"/>
<evidence type="ECO:0000256" key="5">
    <source>
        <dbReference type="ARBA" id="ARBA00023136"/>
    </source>
</evidence>
<feature type="domain" description="Sulfatase N-terminal" evidence="6">
    <location>
        <begin position="100"/>
        <end position="388"/>
    </location>
</feature>
<dbReference type="OrthoDB" id="9760224at2"/>
<evidence type="ECO:0000256" key="1">
    <source>
        <dbReference type="ARBA" id="ARBA00004651"/>
    </source>
</evidence>
<gene>
    <name evidence="7" type="ORF">OFBG_01777</name>
</gene>
<evidence type="ECO:0000313" key="8">
    <source>
        <dbReference type="Proteomes" id="UP000005089"/>
    </source>
</evidence>
<keyword evidence="5" id="KW-0472">Membrane</keyword>
<reference evidence="7 8" key="1">
    <citation type="submission" date="2009-02" db="EMBL/GenBank/DDBJ databases">
        <title>The Genome Sequence of Oxalobacter formigenes OXCC13.</title>
        <authorList>
            <consortium name="The Broad Institute Genome Sequencing Platform"/>
            <person name="Ward D."/>
            <person name="Young S.K."/>
            <person name="Kodira C.D."/>
            <person name="Zeng Q."/>
            <person name="Koehrsen M."/>
            <person name="Alvarado L."/>
            <person name="Berlin A."/>
            <person name="Borenstein D."/>
            <person name="Chen Z."/>
            <person name="Engels R."/>
            <person name="Freedman E."/>
            <person name="Gellesch M."/>
            <person name="Goldberg J."/>
            <person name="Griggs A."/>
            <person name="Gujja S."/>
            <person name="Heiman D."/>
            <person name="Hepburn T."/>
            <person name="Howarth C."/>
            <person name="Jen D."/>
            <person name="Larson L."/>
            <person name="Lewis B."/>
            <person name="Mehta T."/>
            <person name="Park D."/>
            <person name="Pearson M."/>
            <person name="Roberts A."/>
            <person name="Saif S."/>
            <person name="Shea T."/>
            <person name="Shenoy N."/>
            <person name="Sisk P."/>
            <person name="Stolte C."/>
            <person name="Sykes S."/>
            <person name="Walk T."/>
            <person name="White J."/>
            <person name="Yandava C."/>
            <person name="Allison M.J."/>
            <person name="Lander E."/>
            <person name="Nusbaum C."/>
            <person name="Galagan J."/>
            <person name="Birren B."/>
        </authorList>
    </citation>
    <scope>NUCLEOTIDE SEQUENCE [LARGE SCALE GENOMIC DNA]</scope>
    <source>
        <strain evidence="7 8">OXCC13</strain>
    </source>
</reference>
<dbReference type="HOGENOM" id="CLU_014653_0_1_4"/>
<organism evidence="7 8">
    <name type="scientific">Oxalobacter formigenes OXCC13</name>
    <dbReference type="NCBI Taxonomy" id="556269"/>
    <lineage>
        <taxon>Bacteria</taxon>
        <taxon>Pseudomonadati</taxon>
        <taxon>Pseudomonadota</taxon>
        <taxon>Betaproteobacteria</taxon>
        <taxon>Burkholderiales</taxon>
        <taxon>Oxalobacteraceae</taxon>
        <taxon>Oxalobacter</taxon>
    </lineage>
</organism>
<dbReference type="Gene3D" id="3.40.720.10">
    <property type="entry name" value="Alkaline Phosphatase, subunit A"/>
    <property type="match status" value="1"/>
</dbReference>
<keyword evidence="7" id="KW-0378">Hydrolase</keyword>
<proteinExistence type="predicted"/>
<dbReference type="eggNOG" id="COG1368">
    <property type="taxonomic scope" value="Bacteria"/>
</dbReference>
<dbReference type="CDD" id="cd16015">
    <property type="entry name" value="LTA_synthase"/>
    <property type="match status" value="1"/>
</dbReference>
<dbReference type="GO" id="GO:0005886">
    <property type="term" value="C:plasma membrane"/>
    <property type="evidence" value="ECO:0007669"/>
    <property type="project" value="UniProtKB-SubCell"/>
</dbReference>
<dbReference type="InterPro" id="IPR050448">
    <property type="entry name" value="OpgB/LTA_synthase_biosynth"/>
</dbReference>
<evidence type="ECO:0000256" key="2">
    <source>
        <dbReference type="ARBA" id="ARBA00022475"/>
    </source>
</evidence>
<dbReference type="InterPro" id="IPR000917">
    <property type="entry name" value="Sulfatase_N"/>
</dbReference>